<dbReference type="Proteomes" id="UP001165190">
    <property type="component" value="Unassembled WGS sequence"/>
</dbReference>
<dbReference type="SUPFAM" id="SSF52047">
    <property type="entry name" value="RNI-like"/>
    <property type="match status" value="1"/>
</dbReference>
<sequence length="182" mass="20957">MPKYEELVEIPVGNETVIGASTMAFPCLSFLWIEDCPLLSSMPLYPSLDNELRLVNTSSRPLKQTIQMNITISTSSLPLSKFEAFNVWNIEELNSNLLQDCLQNMTFIKELTITDCRELDLEDMALQWYLLKNLNYLKINNLPQLVSLPLWLQHLVQLKELKIENCSGLRSLLSWIPTSHFP</sequence>
<dbReference type="AlphaFoldDB" id="A0A9W7HLM6"/>
<comment type="caution">
    <text evidence="1">The sequence shown here is derived from an EMBL/GenBank/DDBJ whole genome shotgun (WGS) entry which is preliminary data.</text>
</comment>
<evidence type="ECO:0000313" key="1">
    <source>
        <dbReference type="EMBL" id="GMI79674.1"/>
    </source>
</evidence>
<protein>
    <submittedName>
        <fullName evidence="1">Uncharacterized protein</fullName>
    </submittedName>
</protein>
<evidence type="ECO:0000313" key="2">
    <source>
        <dbReference type="Proteomes" id="UP001165190"/>
    </source>
</evidence>
<gene>
    <name evidence="1" type="ORF">HRI_001636700</name>
</gene>
<dbReference type="OrthoDB" id="999991at2759"/>
<proteinExistence type="predicted"/>
<reference evidence="1" key="1">
    <citation type="submission" date="2023-05" db="EMBL/GenBank/DDBJ databases">
        <title>Genome and transcriptome analyses reveal genes involved in the formation of fine ridges on petal epidermal cells in Hibiscus trionum.</title>
        <authorList>
            <person name="Koshimizu S."/>
            <person name="Masuda S."/>
            <person name="Ishii T."/>
            <person name="Shirasu K."/>
            <person name="Hoshino A."/>
            <person name="Arita M."/>
        </authorList>
    </citation>
    <scope>NUCLEOTIDE SEQUENCE</scope>
    <source>
        <strain evidence="1">Hamamatsu line</strain>
    </source>
</reference>
<name>A0A9W7HLM6_HIBTR</name>
<organism evidence="1 2">
    <name type="scientific">Hibiscus trionum</name>
    <name type="common">Flower of an hour</name>
    <dbReference type="NCBI Taxonomy" id="183268"/>
    <lineage>
        <taxon>Eukaryota</taxon>
        <taxon>Viridiplantae</taxon>
        <taxon>Streptophyta</taxon>
        <taxon>Embryophyta</taxon>
        <taxon>Tracheophyta</taxon>
        <taxon>Spermatophyta</taxon>
        <taxon>Magnoliopsida</taxon>
        <taxon>eudicotyledons</taxon>
        <taxon>Gunneridae</taxon>
        <taxon>Pentapetalae</taxon>
        <taxon>rosids</taxon>
        <taxon>malvids</taxon>
        <taxon>Malvales</taxon>
        <taxon>Malvaceae</taxon>
        <taxon>Malvoideae</taxon>
        <taxon>Hibiscus</taxon>
    </lineage>
</organism>
<dbReference type="EMBL" id="BSYR01000016">
    <property type="protein sequence ID" value="GMI79674.1"/>
    <property type="molecule type" value="Genomic_DNA"/>
</dbReference>
<keyword evidence="2" id="KW-1185">Reference proteome</keyword>
<dbReference type="InterPro" id="IPR032675">
    <property type="entry name" value="LRR_dom_sf"/>
</dbReference>
<dbReference type="Gene3D" id="3.80.10.10">
    <property type="entry name" value="Ribonuclease Inhibitor"/>
    <property type="match status" value="1"/>
</dbReference>
<accession>A0A9W7HLM6</accession>